<keyword evidence="9" id="KW-0325">Glycoprotein</keyword>
<keyword evidence="8" id="KW-0675">Receptor</keyword>
<evidence type="ECO:0000256" key="3">
    <source>
        <dbReference type="ARBA" id="ARBA00022475"/>
    </source>
</evidence>
<dbReference type="Gene3D" id="3.80.10.10">
    <property type="entry name" value="Ribonuclease Inhibitor"/>
    <property type="match status" value="1"/>
</dbReference>
<organism evidence="10 11">
    <name type="scientific">Populus alba x Populus x berolinensis</name>
    <dbReference type="NCBI Taxonomy" id="444605"/>
    <lineage>
        <taxon>Eukaryota</taxon>
        <taxon>Viridiplantae</taxon>
        <taxon>Streptophyta</taxon>
        <taxon>Embryophyta</taxon>
        <taxon>Tracheophyta</taxon>
        <taxon>Spermatophyta</taxon>
        <taxon>Magnoliopsida</taxon>
        <taxon>eudicotyledons</taxon>
        <taxon>Gunneridae</taxon>
        <taxon>Pentapetalae</taxon>
        <taxon>rosids</taxon>
        <taxon>fabids</taxon>
        <taxon>Malpighiales</taxon>
        <taxon>Salicaceae</taxon>
        <taxon>Saliceae</taxon>
        <taxon>Populus</taxon>
    </lineage>
</organism>
<keyword evidence="3" id="KW-1003">Cell membrane</keyword>
<evidence type="ECO:0000256" key="9">
    <source>
        <dbReference type="ARBA" id="ARBA00023180"/>
    </source>
</evidence>
<evidence type="ECO:0000256" key="2">
    <source>
        <dbReference type="ARBA" id="ARBA00009592"/>
    </source>
</evidence>
<comment type="caution">
    <text evidence="10">The sequence shown here is derived from an EMBL/GenBank/DDBJ whole genome shotgun (WGS) entry which is preliminary data.</text>
</comment>
<proteinExistence type="inferred from homology"/>
<dbReference type="SUPFAM" id="SSF52058">
    <property type="entry name" value="L domain-like"/>
    <property type="match status" value="1"/>
</dbReference>
<evidence type="ECO:0000256" key="4">
    <source>
        <dbReference type="ARBA" id="ARBA00022692"/>
    </source>
</evidence>
<name>A0AAD6M9F9_9ROSI</name>
<dbReference type="Pfam" id="PF00560">
    <property type="entry name" value="LRR_1"/>
    <property type="match status" value="1"/>
</dbReference>
<keyword evidence="5" id="KW-0732">Signal</keyword>
<dbReference type="GO" id="GO:0005886">
    <property type="term" value="C:plasma membrane"/>
    <property type="evidence" value="ECO:0007669"/>
    <property type="project" value="UniProtKB-SubCell"/>
</dbReference>
<dbReference type="InterPro" id="IPR001611">
    <property type="entry name" value="Leu-rich_rpt"/>
</dbReference>
<evidence type="ECO:0000313" key="11">
    <source>
        <dbReference type="Proteomes" id="UP001164929"/>
    </source>
</evidence>
<comment type="subcellular location">
    <subcellularLocation>
        <location evidence="1">Cell membrane</location>
        <topology evidence="1">Single-pass type I membrane protein</topology>
    </subcellularLocation>
</comment>
<keyword evidence="7" id="KW-0472">Membrane</keyword>
<accession>A0AAD6M9F9</accession>
<dbReference type="PANTHER" id="PTHR48052">
    <property type="entry name" value="UNNAMED PRODUCT"/>
    <property type="match status" value="1"/>
</dbReference>
<evidence type="ECO:0000256" key="6">
    <source>
        <dbReference type="ARBA" id="ARBA00022989"/>
    </source>
</evidence>
<evidence type="ECO:0000256" key="5">
    <source>
        <dbReference type="ARBA" id="ARBA00022729"/>
    </source>
</evidence>
<dbReference type="EMBL" id="JAQIZT010000010">
    <property type="protein sequence ID" value="KAJ6981401.1"/>
    <property type="molecule type" value="Genomic_DNA"/>
</dbReference>
<evidence type="ECO:0000256" key="7">
    <source>
        <dbReference type="ARBA" id="ARBA00023136"/>
    </source>
</evidence>
<sequence>MSLAIKIRNEWVPLLAFKTLKLISLVINLGEIPSSLEFRSGAWVDLSSNFLEGSLPIWYNVSVLNLKSNLLPGPISLNFCQEMSSLTGLNLSGNSLNGNIPPFITSLKNLGTLGSFK</sequence>
<protein>
    <submittedName>
        <fullName evidence="10">Uncharacterized protein</fullName>
    </submittedName>
</protein>
<keyword evidence="6" id="KW-1133">Transmembrane helix</keyword>
<keyword evidence="11" id="KW-1185">Reference proteome</keyword>
<dbReference type="Proteomes" id="UP001164929">
    <property type="component" value="Chromosome 10"/>
</dbReference>
<dbReference type="InterPro" id="IPR032675">
    <property type="entry name" value="LRR_dom_sf"/>
</dbReference>
<keyword evidence="4" id="KW-0812">Transmembrane</keyword>
<gene>
    <name evidence="10" type="ORF">NC653_024712</name>
</gene>
<dbReference type="AlphaFoldDB" id="A0AAD6M9F9"/>
<evidence type="ECO:0000256" key="8">
    <source>
        <dbReference type="ARBA" id="ARBA00023170"/>
    </source>
</evidence>
<reference evidence="10" key="1">
    <citation type="journal article" date="2023" name="Mol. Ecol. Resour.">
        <title>Chromosome-level genome assembly of a triploid poplar Populus alba 'Berolinensis'.</title>
        <authorList>
            <person name="Chen S."/>
            <person name="Yu Y."/>
            <person name="Wang X."/>
            <person name="Wang S."/>
            <person name="Zhang T."/>
            <person name="Zhou Y."/>
            <person name="He R."/>
            <person name="Meng N."/>
            <person name="Wang Y."/>
            <person name="Liu W."/>
            <person name="Liu Z."/>
            <person name="Liu J."/>
            <person name="Guo Q."/>
            <person name="Huang H."/>
            <person name="Sederoff R.R."/>
            <person name="Wang G."/>
            <person name="Qu G."/>
            <person name="Chen S."/>
        </authorList>
    </citation>
    <scope>NUCLEOTIDE SEQUENCE</scope>
    <source>
        <strain evidence="10">SC-2020</strain>
    </source>
</reference>
<evidence type="ECO:0000313" key="10">
    <source>
        <dbReference type="EMBL" id="KAJ6981401.1"/>
    </source>
</evidence>
<dbReference type="PANTHER" id="PTHR48052:SF8">
    <property type="entry name" value="LRR RECEPTOR-LIKE SERINE_THREONINE-PROTEIN KINASE FLS2"/>
    <property type="match status" value="1"/>
</dbReference>
<comment type="similarity">
    <text evidence="2">Belongs to the RLP family.</text>
</comment>
<evidence type="ECO:0000256" key="1">
    <source>
        <dbReference type="ARBA" id="ARBA00004251"/>
    </source>
</evidence>